<dbReference type="GeneID" id="95348695"/>
<dbReference type="PATRIC" id="fig|89059.3.peg.1788"/>
<dbReference type="KEGG" id="laca:LAC1533_0622"/>
<dbReference type="EMBL" id="LT630287">
    <property type="protein sequence ID" value="SFV40042.1"/>
    <property type="molecule type" value="Genomic_DNA"/>
</dbReference>
<dbReference type="Proteomes" id="UP000190935">
    <property type="component" value="Chromosome I"/>
</dbReference>
<dbReference type="RefSeq" id="WP_010497405.1">
    <property type="nucleotide sequence ID" value="NZ_CP113926.1"/>
</dbReference>
<gene>
    <name evidence="1" type="ORF">IV43_GL001676</name>
    <name evidence="2" type="ORF">LAC1533_0622</name>
</gene>
<proteinExistence type="predicted"/>
<name>A0A0R2K670_9LACO</name>
<dbReference type="Proteomes" id="UP000051491">
    <property type="component" value="Unassembled WGS sequence"/>
</dbReference>
<dbReference type="STRING" id="89059.LAC1533_0622"/>
<evidence type="ECO:0000313" key="4">
    <source>
        <dbReference type="Proteomes" id="UP000190935"/>
    </source>
</evidence>
<reference evidence="2" key="3">
    <citation type="submission" date="2016-11" db="EMBL/GenBank/DDBJ databases">
        <authorList>
            <person name="Jaros S."/>
            <person name="Januszkiewicz K."/>
            <person name="Wedrychowicz H."/>
        </authorList>
    </citation>
    <scope>NUCLEOTIDE SEQUENCE [LARGE SCALE GENOMIC DNA]</scope>
    <source>
        <strain evidence="2">ACA-DC 1533</strain>
    </source>
</reference>
<evidence type="ECO:0000313" key="1">
    <source>
        <dbReference type="EMBL" id="KRN82090.1"/>
    </source>
</evidence>
<reference evidence="4" key="2">
    <citation type="submission" date="2016-11" db="EMBL/GenBank/DDBJ databases">
        <authorList>
            <person name="Papadimitriou K."/>
        </authorList>
    </citation>
    <scope>NUCLEOTIDE SEQUENCE [LARGE SCALE GENOMIC DNA]</scope>
    <source>
        <strain evidence="4">ACA-DC 1533</strain>
    </source>
</reference>
<organism evidence="1 3">
    <name type="scientific">Ligilactobacillus acidipiscis</name>
    <dbReference type="NCBI Taxonomy" id="89059"/>
    <lineage>
        <taxon>Bacteria</taxon>
        <taxon>Bacillati</taxon>
        <taxon>Bacillota</taxon>
        <taxon>Bacilli</taxon>
        <taxon>Lactobacillales</taxon>
        <taxon>Lactobacillaceae</taxon>
        <taxon>Ligilactobacillus</taxon>
    </lineage>
</organism>
<dbReference type="EMBL" id="JQBK01000055">
    <property type="protein sequence ID" value="KRN82090.1"/>
    <property type="molecule type" value="Genomic_DNA"/>
</dbReference>
<reference evidence="1 3" key="1">
    <citation type="journal article" date="2015" name="Genome Announc.">
        <title>Expanding the biotechnology potential of lactobacilli through comparative genomics of 213 strains and associated genera.</title>
        <authorList>
            <person name="Sun Z."/>
            <person name="Harris H.M."/>
            <person name="McCann A."/>
            <person name="Guo C."/>
            <person name="Argimon S."/>
            <person name="Zhang W."/>
            <person name="Yang X."/>
            <person name="Jeffery I.B."/>
            <person name="Cooney J.C."/>
            <person name="Kagawa T.F."/>
            <person name="Liu W."/>
            <person name="Song Y."/>
            <person name="Salvetti E."/>
            <person name="Wrobel A."/>
            <person name="Rasinkangas P."/>
            <person name="Parkhill J."/>
            <person name="Rea M.C."/>
            <person name="O'Sullivan O."/>
            <person name="Ritari J."/>
            <person name="Douillard F.P."/>
            <person name="Paul Ross R."/>
            <person name="Yang R."/>
            <person name="Briner A.E."/>
            <person name="Felis G.E."/>
            <person name="de Vos W.M."/>
            <person name="Barrangou R."/>
            <person name="Klaenhammer T.R."/>
            <person name="Caufield P.W."/>
            <person name="Cui Y."/>
            <person name="Zhang H."/>
            <person name="O'Toole P.W."/>
        </authorList>
    </citation>
    <scope>NUCLEOTIDE SEQUENCE [LARGE SCALE GENOMIC DNA]</scope>
    <source>
        <strain evidence="1 3">DSM 15353</strain>
    </source>
</reference>
<protein>
    <submittedName>
        <fullName evidence="1">Uncharacterized protein</fullName>
    </submittedName>
</protein>
<dbReference type="AlphaFoldDB" id="A0A0R2K670"/>
<dbReference type="OrthoDB" id="9895067at2"/>
<evidence type="ECO:0000313" key="3">
    <source>
        <dbReference type="Proteomes" id="UP000051491"/>
    </source>
</evidence>
<sequence length="87" mass="9724">MAQFRQISIKIADDDAHAVFVEGQAGKGHIVMISAKGKPTTSMLKHSDARYFDLADENTIEKIKVQDAYRINNIKYADIENDVVEQG</sequence>
<accession>A0A0R2K670</accession>
<evidence type="ECO:0000313" key="2">
    <source>
        <dbReference type="EMBL" id="SFV40042.1"/>
    </source>
</evidence>